<evidence type="ECO:0000256" key="1">
    <source>
        <dbReference type="ARBA" id="ARBA00022490"/>
    </source>
</evidence>
<sequence length="459" mass="53163">MQKMALKTVSKEKDFSKIPQTSGVYFFYDAKNKLLYIGKAINLRARIRSHFVNNAIMPAKSEMIKLVRKIDWQLTNSGIEALIAEAALIKKHRPFYNVALRDDKSYSFVEVTKEKFPRIFMTHQPKIRISKFEIRNKSKIQNSKHQTAFGFRASDFGFSTYIGPFTESGALKTVLSHLRRIFPYCTCPKPHARNCINAELGKCLRFCCDKNKSQNINHKSQTNYRKNIKNIIGILTGKKQTLLKNLRKEMARASREHNYESAALARDRVFGLEKIFSHRDVLTIENKQDLETRREVLEKIRDLAGLAEAPRRIEIYDISNIQGKFATGAMAIFEEGKPNKQSYRKFKIRFKKEPNDTGMIKEILARRLARGEWPLPDLFVIDGGRGQLNAALEVLKKFKIDMPIAALAKKEEELYLPDRQLPLKLKEINIHALHLLQQMRDEAHRFAVSYHIKLRKKLG</sequence>
<dbReference type="SUPFAM" id="SSF82771">
    <property type="entry name" value="GIY-YIG endonuclease"/>
    <property type="match status" value="1"/>
</dbReference>
<feature type="domain" description="GIY-YIG" evidence="7">
    <location>
        <begin position="20"/>
        <end position="98"/>
    </location>
</feature>
<dbReference type="AlphaFoldDB" id="A0A1F5CCF9"/>
<dbReference type="Pfam" id="PF01541">
    <property type="entry name" value="GIY-YIG"/>
    <property type="match status" value="1"/>
</dbReference>
<keyword evidence="4" id="KW-0267">Excision nuclease</keyword>
<feature type="domain" description="UVR" evidence="6">
    <location>
        <begin position="240"/>
        <end position="275"/>
    </location>
</feature>
<dbReference type="InterPro" id="IPR036876">
    <property type="entry name" value="UVR_dom_sf"/>
</dbReference>
<comment type="caution">
    <text evidence="9">The sequence shown here is derived from an EMBL/GenBank/DDBJ whole genome shotgun (WGS) entry which is preliminary data.</text>
</comment>
<keyword evidence="5" id="KW-0234">DNA repair</keyword>
<gene>
    <name evidence="9" type="ORF">A3I30_01875</name>
</gene>
<dbReference type="Pfam" id="PF02151">
    <property type="entry name" value="UVR"/>
    <property type="match status" value="1"/>
</dbReference>
<dbReference type="Gene3D" id="4.10.860.10">
    <property type="entry name" value="UVR domain"/>
    <property type="match status" value="1"/>
</dbReference>
<evidence type="ECO:0008006" key="11">
    <source>
        <dbReference type="Google" id="ProtNLM"/>
    </source>
</evidence>
<evidence type="ECO:0000256" key="4">
    <source>
        <dbReference type="ARBA" id="ARBA00022881"/>
    </source>
</evidence>
<reference evidence="9 10" key="1">
    <citation type="journal article" date="2016" name="Nat. Commun.">
        <title>Thousands of microbial genomes shed light on interconnected biogeochemical processes in an aquifer system.</title>
        <authorList>
            <person name="Anantharaman K."/>
            <person name="Brown C.T."/>
            <person name="Hug L.A."/>
            <person name="Sharon I."/>
            <person name="Castelle C.J."/>
            <person name="Probst A.J."/>
            <person name="Thomas B.C."/>
            <person name="Singh A."/>
            <person name="Wilkins M.J."/>
            <person name="Karaoz U."/>
            <person name="Brodie E.L."/>
            <person name="Williams K.H."/>
            <person name="Hubbard S.S."/>
            <person name="Banfield J.F."/>
        </authorList>
    </citation>
    <scope>NUCLEOTIDE SEQUENCE [LARGE SCALE GENOMIC DNA]</scope>
</reference>
<evidence type="ECO:0000313" key="10">
    <source>
        <dbReference type="Proteomes" id="UP000177197"/>
    </source>
</evidence>
<dbReference type="SMART" id="SM00465">
    <property type="entry name" value="GIYc"/>
    <property type="match status" value="1"/>
</dbReference>
<keyword evidence="3" id="KW-0228">DNA excision</keyword>
<dbReference type="PROSITE" id="PS50151">
    <property type="entry name" value="UVR"/>
    <property type="match status" value="1"/>
</dbReference>
<dbReference type="PANTHER" id="PTHR30562">
    <property type="entry name" value="UVRC/OXIDOREDUCTASE"/>
    <property type="match status" value="1"/>
</dbReference>
<organism evidence="9 10">
    <name type="scientific">Candidatus Azambacteria bacterium RIFCSPLOWO2_02_FULL_44_14</name>
    <dbReference type="NCBI Taxonomy" id="1797306"/>
    <lineage>
        <taxon>Bacteria</taxon>
        <taxon>Candidatus Azamiibacteriota</taxon>
    </lineage>
</organism>
<evidence type="ECO:0000259" key="6">
    <source>
        <dbReference type="PROSITE" id="PS50151"/>
    </source>
</evidence>
<dbReference type="InterPro" id="IPR000305">
    <property type="entry name" value="GIY-YIG_endonuc"/>
</dbReference>
<evidence type="ECO:0000313" key="9">
    <source>
        <dbReference type="EMBL" id="OGD40549.1"/>
    </source>
</evidence>
<dbReference type="EMBL" id="MEYV01000006">
    <property type="protein sequence ID" value="OGD40549.1"/>
    <property type="molecule type" value="Genomic_DNA"/>
</dbReference>
<dbReference type="GO" id="GO:0009381">
    <property type="term" value="F:excinuclease ABC activity"/>
    <property type="evidence" value="ECO:0007669"/>
    <property type="project" value="InterPro"/>
</dbReference>
<dbReference type="FunFam" id="3.40.1440.10:FF:000001">
    <property type="entry name" value="UvrABC system protein C"/>
    <property type="match status" value="1"/>
</dbReference>
<name>A0A1F5CCF9_9BACT</name>
<dbReference type="GO" id="GO:0006289">
    <property type="term" value="P:nucleotide-excision repair"/>
    <property type="evidence" value="ECO:0007669"/>
    <property type="project" value="InterPro"/>
</dbReference>
<dbReference type="SUPFAM" id="SSF46600">
    <property type="entry name" value="C-terminal UvrC-binding domain of UvrB"/>
    <property type="match status" value="1"/>
</dbReference>
<dbReference type="PROSITE" id="PS50164">
    <property type="entry name" value="GIY_YIG"/>
    <property type="match status" value="1"/>
</dbReference>
<dbReference type="InterPro" id="IPR047296">
    <property type="entry name" value="GIY-YIG_UvrC_Cho"/>
</dbReference>
<feature type="domain" description="UvrC family homology region profile" evidence="8">
    <location>
        <begin position="294"/>
        <end position="395"/>
    </location>
</feature>
<keyword evidence="2" id="KW-0227">DNA damage</keyword>
<dbReference type="InterPro" id="IPR001943">
    <property type="entry name" value="UVR_dom"/>
</dbReference>
<keyword evidence="1" id="KW-0963">Cytoplasm</keyword>
<dbReference type="Gene3D" id="3.40.1440.10">
    <property type="entry name" value="GIY-YIG endonuclease"/>
    <property type="match status" value="1"/>
</dbReference>
<dbReference type="GO" id="GO:0009380">
    <property type="term" value="C:excinuclease repair complex"/>
    <property type="evidence" value="ECO:0007669"/>
    <property type="project" value="TreeGrafter"/>
</dbReference>
<accession>A0A1F5CCF9</accession>
<dbReference type="Proteomes" id="UP000177197">
    <property type="component" value="Unassembled WGS sequence"/>
</dbReference>
<dbReference type="PROSITE" id="PS50165">
    <property type="entry name" value="UVRC"/>
    <property type="match status" value="1"/>
</dbReference>
<evidence type="ECO:0000259" key="7">
    <source>
        <dbReference type="PROSITE" id="PS50164"/>
    </source>
</evidence>
<protein>
    <recommendedName>
        <fullName evidence="11">Excinuclease ABC subunit C</fullName>
    </recommendedName>
</protein>
<dbReference type="InterPro" id="IPR001162">
    <property type="entry name" value="UvrC_RNase_H_dom"/>
</dbReference>
<dbReference type="Gene3D" id="3.30.420.340">
    <property type="entry name" value="UvrC, RNAse H endonuclease domain"/>
    <property type="match status" value="1"/>
</dbReference>
<dbReference type="CDD" id="cd10434">
    <property type="entry name" value="GIY-YIG_UvrC_Cho"/>
    <property type="match status" value="1"/>
</dbReference>
<dbReference type="InterPro" id="IPR050066">
    <property type="entry name" value="UvrABC_protein_C"/>
</dbReference>
<proteinExistence type="predicted"/>
<evidence type="ECO:0000259" key="8">
    <source>
        <dbReference type="PROSITE" id="PS50165"/>
    </source>
</evidence>
<dbReference type="Pfam" id="PF08459">
    <property type="entry name" value="UvrC_RNaseH_dom"/>
    <property type="match status" value="1"/>
</dbReference>
<dbReference type="InterPro" id="IPR038476">
    <property type="entry name" value="UvrC_RNase_H_dom_sf"/>
</dbReference>
<evidence type="ECO:0000256" key="5">
    <source>
        <dbReference type="ARBA" id="ARBA00023204"/>
    </source>
</evidence>
<dbReference type="PANTHER" id="PTHR30562:SF1">
    <property type="entry name" value="UVRABC SYSTEM PROTEIN C"/>
    <property type="match status" value="1"/>
</dbReference>
<evidence type="ECO:0000256" key="3">
    <source>
        <dbReference type="ARBA" id="ARBA00022769"/>
    </source>
</evidence>
<dbReference type="InterPro" id="IPR035901">
    <property type="entry name" value="GIY-YIG_endonuc_sf"/>
</dbReference>
<evidence type="ECO:0000256" key="2">
    <source>
        <dbReference type="ARBA" id="ARBA00022763"/>
    </source>
</evidence>